<evidence type="ECO:0000256" key="1">
    <source>
        <dbReference type="ARBA" id="ARBA00004141"/>
    </source>
</evidence>
<dbReference type="Pfam" id="PF04140">
    <property type="entry name" value="ICMT"/>
    <property type="match status" value="1"/>
</dbReference>
<feature type="transmembrane region" description="Helical" evidence="5">
    <location>
        <begin position="121"/>
        <end position="154"/>
    </location>
</feature>
<dbReference type="Gene3D" id="1.20.120.1630">
    <property type="match status" value="1"/>
</dbReference>
<keyword evidence="2 5" id="KW-0812">Transmembrane</keyword>
<dbReference type="PANTHER" id="PTHR43847">
    <property type="entry name" value="BLL3993 PROTEIN"/>
    <property type="match status" value="1"/>
</dbReference>
<evidence type="ECO:0000313" key="7">
    <source>
        <dbReference type="Proteomes" id="UP001518925"/>
    </source>
</evidence>
<keyword evidence="4 5" id="KW-0472">Membrane</keyword>
<dbReference type="InterPro" id="IPR052527">
    <property type="entry name" value="Metal_cation-efflux_comp"/>
</dbReference>
<dbReference type="Proteomes" id="UP001518925">
    <property type="component" value="Unassembled WGS sequence"/>
</dbReference>
<comment type="caution">
    <text evidence="6">The sequence shown here is derived from an EMBL/GenBank/DDBJ whole genome shotgun (WGS) entry which is preliminary data.</text>
</comment>
<evidence type="ECO:0000256" key="2">
    <source>
        <dbReference type="ARBA" id="ARBA00022692"/>
    </source>
</evidence>
<protein>
    <recommendedName>
        <fullName evidence="8">15-methylpalmitoyl-4-hydroxy-2-pyrone 4-O-methyltransferase</fullName>
    </recommendedName>
</protein>
<proteinExistence type="predicted"/>
<dbReference type="PANTHER" id="PTHR43847:SF1">
    <property type="entry name" value="BLL3993 PROTEIN"/>
    <property type="match status" value="1"/>
</dbReference>
<accession>A0ABS2DLI1</accession>
<dbReference type="RefSeq" id="WP_204204756.1">
    <property type="nucleotide sequence ID" value="NZ_JAFELM010000043.1"/>
</dbReference>
<organism evidence="6 7">
    <name type="scientific">Bacillus suaedaesalsae</name>
    <dbReference type="NCBI Taxonomy" id="2810349"/>
    <lineage>
        <taxon>Bacteria</taxon>
        <taxon>Bacillati</taxon>
        <taxon>Bacillota</taxon>
        <taxon>Bacilli</taxon>
        <taxon>Bacillales</taxon>
        <taxon>Bacillaceae</taxon>
        <taxon>Bacillus</taxon>
    </lineage>
</organism>
<keyword evidence="3 5" id="KW-1133">Transmembrane helix</keyword>
<evidence type="ECO:0000256" key="5">
    <source>
        <dbReference type="SAM" id="Phobius"/>
    </source>
</evidence>
<dbReference type="InterPro" id="IPR007269">
    <property type="entry name" value="ICMT_MeTrfase"/>
</dbReference>
<keyword evidence="7" id="KW-1185">Reference proteome</keyword>
<evidence type="ECO:0000313" key="6">
    <source>
        <dbReference type="EMBL" id="MBM6619308.1"/>
    </source>
</evidence>
<feature type="transmembrane region" description="Helical" evidence="5">
    <location>
        <begin position="69"/>
        <end position="87"/>
    </location>
</feature>
<reference evidence="6 7" key="1">
    <citation type="submission" date="2021-02" db="EMBL/GenBank/DDBJ databases">
        <title>Bacillus sp. RD4P76, an endophyte from a halophyte.</title>
        <authorList>
            <person name="Sun J.-Q."/>
        </authorList>
    </citation>
    <scope>NUCLEOTIDE SEQUENCE [LARGE SCALE GENOMIC DNA]</scope>
    <source>
        <strain evidence="6 7">RD4P76</strain>
    </source>
</reference>
<name>A0ABS2DLI1_9BACI</name>
<sequence>MLFILFVSIIVLQRVLELYIARKNEKWMKGQGGVEYGQEHYPIMVTMHIMFFVALLVEVLVLNKQLSSWWPVLLSLFFVTQAIRIWALSSLGKYWNTKIIVLPNTSIVKKGPYKYFRHPNYTIVALEILVIPMLFEAFWTAVIFTILNVLMLSVRIPLEEKALMSVTDYTEQFKEISRFPTPLKKS</sequence>
<gene>
    <name evidence="6" type="ORF">JR050_16735</name>
</gene>
<comment type="subcellular location">
    <subcellularLocation>
        <location evidence="1">Membrane</location>
        <topology evidence="1">Multi-pass membrane protein</topology>
    </subcellularLocation>
</comment>
<dbReference type="EMBL" id="JAFELM010000043">
    <property type="protein sequence ID" value="MBM6619308.1"/>
    <property type="molecule type" value="Genomic_DNA"/>
</dbReference>
<evidence type="ECO:0000256" key="4">
    <source>
        <dbReference type="ARBA" id="ARBA00023136"/>
    </source>
</evidence>
<feature type="transmembrane region" description="Helical" evidence="5">
    <location>
        <begin position="41"/>
        <end position="62"/>
    </location>
</feature>
<evidence type="ECO:0000256" key="3">
    <source>
        <dbReference type="ARBA" id="ARBA00022989"/>
    </source>
</evidence>
<evidence type="ECO:0008006" key="8">
    <source>
        <dbReference type="Google" id="ProtNLM"/>
    </source>
</evidence>